<dbReference type="AlphaFoldDB" id="A0A7V0QQQ0"/>
<name>A0A7V0QQQ0_UNCAE</name>
<gene>
    <name evidence="2" type="ORF">ENG47_01510</name>
</gene>
<keyword evidence="1" id="KW-0812">Transmembrane</keyword>
<keyword evidence="1" id="KW-1133">Transmembrane helix</keyword>
<protein>
    <recommendedName>
        <fullName evidence="3">Nucleotidyltransferase family protein</fullName>
    </recommendedName>
</protein>
<evidence type="ECO:0008006" key="3">
    <source>
        <dbReference type="Google" id="ProtNLM"/>
    </source>
</evidence>
<feature type="non-terminal residue" evidence="2">
    <location>
        <position position="1"/>
    </location>
</feature>
<sequence>DLTTRGIKVMVLKGGFLAENIYHNIALRPMADLDLLVLEEELDTTEKSLMSLGYSLERMEYSRWWAKRFGGERTYVKKSNLLIPLDVHWNISKFIWGGIKKEQDLWNNAQSTKIAGINTLSMSIEDMIFHISTHLSVHHGMFRLIWLRDICELIQHYQANIDWEKIVEMAKQSRLDTAIYYSFKYAQKWLAAMVPEEVLNELKPVDANNFQSKICSPRISMNQDIMILYRLLKISGIIKKGHFLLGNMFPSVKYLRKRYSIPTSKMVYFYWLYRPLFVLYRGTLAFLSICFTFTKQYAKRLSKIRRNSLAL</sequence>
<dbReference type="EMBL" id="DRBC01000092">
    <property type="protein sequence ID" value="HDN84420.1"/>
    <property type="molecule type" value="Genomic_DNA"/>
</dbReference>
<organism evidence="2">
    <name type="scientific">Aerophobetes bacterium</name>
    <dbReference type="NCBI Taxonomy" id="2030807"/>
    <lineage>
        <taxon>Bacteria</taxon>
        <taxon>Candidatus Aerophobota</taxon>
    </lineage>
</organism>
<reference evidence="2" key="1">
    <citation type="journal article" date="2020" name="mSystems">
        <title>Genome- and Community-Level Interaction Insights into Carbon Utilization and Element Cycling Functions of Hydrothermarchaeota in Hydrothermal Sediment.</title>
        <authorList>
            <person name="Zhou Z."/>
            <person name="Liu Y."/>
            <person name="Xu W."/>
            <person name="Pan J."/>
            <person name="Luo Z.H."/>
            <person name="Li M."/>
        </authorList>
    </citation>
    <scope>NUCLEOTIDE SEQUENCE [LARGE SCALE GENOMIC DNA]</scope>
    <source>
        <strain evidence="2">HyVt-219</strain>
    </source>
</reference>
<dbReference type="InterPro" id="IPR039498">
    <property type="entry name" value="NTP_transf_5"/>
</dbReference>
<evidence type="ECO:0000256" key="1">
    <source>
        <dbReference type="SAM" id="Phobius"/>
    </source>
</evidence>
<accession>A0A7V0QQQ0</accession>
<proteinExistence type="predicted"/>
<dbReference type="Proteomes" id="UP000885660">
    <property type="component" value="Unassembled WGS sequence"/>
</dbReference>
<comment type="caution">
    <text evidence="2">The sequence shown here is derived from an EMBL/GenBank/DDBJ whole genome shotgun (WGS) entry which is preliminary data.</text>
</comment>
<feature type="transmembrane region" description="Helical" evidence="1">
    <location>
        <begin position="268"/>
        <end position="293"/>
    </location>
</feature>
<evidence type="ECO:0000313" key="2">
    <source>
        <dbReference type="EMBL" id="HDN84420.1"/>
    </source>
</evidence>
<keyword evidence="1" id="KW-0472">Membrane</keyword>
<dbReference type="Pfam" id="PF14907">
    <property type="entry name" value="NTP_transf_5"/>
    <property type="match status" value="1"/>
</dbReference>